<dbReference type="InterPro" id="IPR006098">
    <property type="entry name" value="MMCoA_mutase_a_cat"/>
</dbReference>
<dbReference type="EMBL" id="JAJHJB010000022">
    <property type="protein sequence ID" value="MCC5466756.1"/>
    <property type="molecule type" value="Genomic_DNA"/>
</dbReference>
<dbReference type="Pfam" id="PF01642">
    <property type="entry name" value="MM_CoA_mutase"/>
    <property type="match status" value="1"/>
</dbReference>
<dbReference type="PANTHER" id="PTHR48101">
    <property type="entry name" value="METHYLMALONYL-COA MUTASE, MITOCHONDRIAL-RELATED"/>
    <property type="match status" value="1"/>
</dbReference>
<protein>
    <submittedName>
        <fullName evidence="4">Methylmalonyl-CoA mutase family protein</fullName>
    </submittedName>
</protein>
<evidence type="ECO:0000256" key="1">
    <source>
        <dbReference type="ARBA" id="ARBA00023235"/>
    </source>
</evidence>
<dbReference type="RefSeq" id="WP_229535860.1">
    <property type="nucleotide sequence ID" value="NZ_JAJHJB010000022.1"/>
</dbReference>
<reference evidence="4" key="1">
    <citation type="submission" date="2021-11" db="EMBL/GenBank/DDBJ databases">
        <title>Description of a new species Pelosinus isolated from the bottom sediments of Lake Baikal.</title>
        <authorList>
            <person name="Zakharyuk A."/>
        </authorList>
    </citation>
    <scope>NUCLEOTIDE SEQUENCE</scope>
    <source>
        <strain evidence="4">Bkl1</strain>
    </source>
</reference>
<dbReference type="Proteomes" id="UP001165492">
    <property type="component" value="Unassembled WGS sequence"/>
</dbReference>
<evidence type="ECO:0000313" key="5">
    <source>
        <dbReference type="Proteomes" id="UP001165492"/>
    </source>
</evidence>
<keyword evidence="5" id="KW-1185">Reference proteome</keyword>
<dbReference type="InterPro" id="IPR006099">
    <property type="entry name" value="MeMalonylCoA_mutase_a/b_cat"/>
</dbReference>
<evidence type="ECO:0000259" key="2">
    <source>
        <dbReference type="Pfam" id="PF01642"/>
    </source>
</evidence>
<dbReference type="SUPFAM" id="SSF51703">
    <property type="entry name" value="Cobalamin (vitamin B12)-dependent enzymes"/>
    <property type="match status" value="1"/>
</dbReference>
<evidence type="ECO:0000313" key="3">
    <source>
        <dbReference type="EMBL" id="MCC5466756.1"/>
    </source>
</evidence>
<name>A0ABS8HX96_9FIRM</name>
<dbReference type="InterPro" id="IPR016176">
    <property type="entry name" value="Cbl-dep_enz_cat"/>
</dbReference>
<dbReference type="NCBIfam" id="TIGR00641">
    <property type="entry name" value="acid_CoA_mut_N"/>
    <property type="match status" value="1"/>
</dbReference>
<accession>A0ABS8HX96</accession>
<gene>
    <name evidence="3" type="ORF">LMF89_15520</name>
    <name evidence="4" type="ORF">LMF89_15600</name>
</gene>
<proteinExistence type="predicted"/>
<dbReference type="EMBL" id="JAJHJB010000022">
    <property type="protein sequence ID" value="MCC5466772.1"/>
    <property type="molecule type" value="Genomic_DNA"/>
</dbReference>
<evidence type="ECO:0000313" key="4">
    <source>
        <dbReference type="EMBL" id="MCC5466772.1"/>
    </source>
</evidence>
<dbReference type="PANTHER" id="PTHR48101:SF1">
    <property type="entry name" value="METHYLMALONYL-COA MUTASE, LARGE SUBUNIT"/>
    <property type="match status" value="1"/>
</dbReference>
<dbReference type="Gene3D" id="3.20.20.240">
    <property type="entry name" value="Methylmalonyl-CoA mutase"/>
    <property type="match status" value="1"/>
</dbReference>
<feature type="domain" description="Methylmalonyl-CoA mutase alpha/beta chain catalytic" evidence="2">
    <location>
        <begin position="28"/>
        <end position="541"/>
    </location>
</feature>
<dbReference type="CDD" id="cd03680">
    <property type="entry name" value="MM_CoA_mutase_ICM_like"/>
    <property type="match status" value="1"/>
</dbReference>
<sequence>MDNESLKLKVAEYTAKVEKASAKFPERKNLEYNRLYTPLDLEGQDYEKDLGVPGSYPFTRGVQPTMYRGRFWTMRMYAGFSTAEESNKRYRYLLESGGTGLSCAFDLPTQIGYDSDDIISEGEVGKVGVAIDSLADMEILFDQIDLAKVSTSMTINAPASVLLAMYIAVAEKNGIGPEKLNGTIQNDILKEYAARGTYIFPPKPSMRLITNIFEYCSKNVPNWNTISISGYHIREAGSTAAQEIAFTIADGIAYCEAAIKAGLDVDAFAGRLSFFWNAHNNVLEEVAKFRASRRVWAKIMKERFGAKNPKSWMLRVHTQTAGSMLTAQQPDNNVVRVALQTAAAVMGGTQSLHTNSKDEALALPTEASVRVALRTQQIVAYESGLADVVDPLAGSYYVEAMTNQIEAEALKYIQKIDDIGGAVVAIEEGYIQREIQDSAYKWQKEVENNDRVIVGVNKFQIEEKPVEGLLRVDASVGELQKKKLADLRAKRDNAAVTAALAKLEAACGDDSVNLMPIILEAVKTYATLGEICGVMRKVFGEYQAHATL</sequence>
<comment type="caution">
    <text evidence="4">The sequence shown here is derived from an EMBL/GenBank/DDBJ whole genome shotgun (WGS) entry which is preliminary data.</text>
</comment>
<organism evidence="4 5">
    <name type="scientific">Pelosinus baikalensis</name>
    <dbReference type="NCBI Taxonomy" id="2892015"/>
    <lineage>
        <taxon>Bacteria</taxon>
        <taxon>Bacillati</taxon>
        <taxon>Bacillota</taxon>
        <taxon>Negativicutes</taxon>
        <taxon>Selenomonadales</taxon>
        <taxon>Sporomusaceae</taxon>
        <taxon>Pelosinus</taxon>
    </lineage>
</organism>
<keyword evidence="1" id="KW-0413">Isomerase</keyword>